<dbReference type="InterPro" id="IPR052021">
    <property type="entry name" value="Type-I_RS_S_subunit"/>
</dbReference>
<evidence type="ECO:0000259" key="5">
    <source>
        <dbReference type="Pfam" id="PF01420"/>
    </source>
</evidence>
<evidence type="ECO:0000256" key="4">
    <source>
        <dbReference type="SAM" id="Coils"/>
    </source>
</evidence>
<feature type="coiled-coil region" evidence="4">
    <location>
        <begin position="194"/>
        <end position="231"/>
    </location>
</feature>
<dbReference type="SUPFAM" id="SSF116734">
    <property type="entry name" value="DNA methylase specificity domain"/>
    <property type="match status" value="1"/>
</dbReference>
<gene>
    <name evidence="6" type="ORF">AshY1_01760</name>
</gene>
<dbReference type="InterPro" id="IPR044946">
    <property type="entry name" value="Restrct_endonuc_typeI_TRD_sf"/>
</dbReference>
<dbReference type="PANTHER" id="PTHR30408">
    <property type="entry name" value="TYPE-1 RESTRICTION ENZYME ECOKI SPECIFICITY PROTEIN"/>
    <property type="match status" value="1"/>
</dbReference>
<keyword evidence="7" id="KW-1185">Reference proteome</keyword>
<keyword evidence="3" id="KW-0238">DNA-binding</keyword>
<feature type="domain" description="Type I restriction modification DNA specificity" evidence="5">
    <location>
        <begin position="21"/>
        <end position="184"/>
    </location>
</feature>
<comment type="similarity">
    <text evidence="1">Belongs to the type-I restriction system S methylase family.</text>
</comment>
<dbReference type="Pfam" id="PF01420">
    <property type="entry name" value="Methylase_S"/>
    <property type="match status" value="1"/>
</dbReference>
<dbReference type="Proteomes" id="UP001484199">
    <property type="component" value="Chromosome"/>
</dbReference>
<organism evidence="6 7">
    <name type="scientific">Ash yellows phytoplasma</name>
    <dbReference type="NCBI Taxonomy" id="35780"/>
    <lineage>
        <taxon>Bacteria</taxon>
        <taxon>Bacillati</taxon>
        <taxon>Mycoplasmatota</taxon>
        <taxon>Mollicutes</taxon>
        <taxon>Acholeplasmatales</taxon>
        <taxon>Acholeplasmataceae</taxon>
        <taxon>Candidatus Phytoplasma</taxon>
        <taxon>16SrVII (Ash yellows group)</taxon>
    </lineage>
</organism>
<proteinExistence type="inferred from homology"/>
<reference evidence="6" key="1">
    <citation type="submission" date="2024-03" db="EMBL/GenBank/DDBJ databases">
        <title>The Complete Genome of 'Candidatus Phytoplasma fraxini' AshY1 from the Ash Yellows Group.</title>
        <authorList>
            <person name="Boehm J.W."/>
            <person name="Huettel B."/>
            <person name="Schneider B."/>
            <person name="Kube M."/>
        </authorList>
    </citation>
    <scope>NUCLEOTIDE SEQUENCE [LARGE SCALE GENOMIC DNA]</scope>
    <source>
        <strain evidence="6">AshY1</strain>
    </source>
</reference>
<dbReference type="RefSeq" id="WP_341266727.1">
    <property type="nucleotide sequence ID" value="NZ_CP146843.1"/>
</dbReference>
<evidence type="ECO:0000256" key="3">
    <source>
        <dbReference type="ARBA" id="ARBA00023125"/>
    </source>
</evidence>
<name>A0ABZ2U7R6_ASHYP</name>
<protein>
    <recommendedName>
        <fullName evidence="5">Type I restriction modification DNA specificity domain-containing protein</fullName>
    </recommendedName>
</protein>
<keyword evidence="2" id="KW-0680">Restriction system</keyword>
<dbReference type="InterPro" id="IPR000055">
    <property type="entry name" value="Restrct_endonuc_typeI_TRD"/>
</dbReference>
<dbReference type="PANTHER" id="PTHR30408:SF13">
    <property type="entry name" value="TYPE I RESTRICTION ENZYME HINDI SPECIFICITY SUBUNIT"/>
    <property type="match status" value="1"/>
</dbReference>
<dbReference type="EMBL" id="CP146843">
    <property type="protein sequence ID" value="WYY26316.1"/>
    <property type="molecule type" value="Genomic_DNA"/>
</dbReference>
<evidence type="ECO:0000256" key="2">
    <source>
        <dbReference type="ARBA" id="ARBA00022747"/>
    </source>
</evidence>
<evidence type="ECO:0000313" key="7">
    <source>
        <dbReference type="Proteomes" id="UP001484199"/>
    </source>
</evidence>
<dbReference type="Gene3D" id="3.90.220.20">
    <property type="entry name" value="DNA methylase specificity domains"/>
    <property type="match status" value="2"/>
</dbReference>
<evidence type="ECO:0000313" key="6">
    <source>
        <dbReference type="EMBL" id="WYY26316.1"/>
    </source>
</evidence>
<sequence length="247" mass="29458">MIFTKNINTKKPILRFKGFIDEWKEVRLEEIADINPPTKKPDYKFIYLDLASVKKGQIINYKKQQFKIHLNLLKTFYNNKTYYSAKVRPYQQNNLLFREQDGQEYVASTGFIQIRVLNNSLFFIYYFLHTNKINKKVISLCTGTTYPVIRPIDFKNNIKILLPCLNEQNKITTFFSLIDEKINIQLSIFWDDNSEQTNNKEKNNQQEIAKLQQIIKDLKKQKKDNENFKKDINLNIKRMDLSSYGMQ</sequence>
<accession>A0ABZ2U7R6</accession>
<keyword evidence="4" id="KW-0175">Coiled coil</keyword>
<evidence type="ECO:0000256" key="1">
    <source>
        <dbReference type="ARBA" id="ARBA00010923"/>
    </source>
</evidence>